<gene>
    <name evidence="2" type="ORF">KUDE01_025371</name>
</gene>
<name>A0AAD9BD40_DISEL</name>
<evidence type="ECO:0000313" key="2">
    <source>
        <dbReference type="EMBL" id="KAK1879839.1"/>
    </source>
</evidence>
<dbReference type="AlphaFoldDB" id="A0AAD9BD40"/>
<reference evidence="2" key="1">
    <citation type="submission" date="2023-04" db="EMBL/GenBank/DDBJ databases">
        <title>Chromosome-level genome of Chaenocephalus aceratus.</title>
        <authorList>
            <person name="Park H."/>
        </authorList>
    </citation>
    <scope>NUCLEOTIDE SEQUENCE</scope>
    <source>
        <strain evidence="2">DE</strain>
        <tissue evidence="2">Muscle</tissue>
    </source>
</reference>
<keyword evidence="3" id="KW-1185">Reference proteome</keyword>
<dbReference type="EMBL" id="JASDAP010000025">
    <property type="protein sequence ID" value="KAK1879839.1"/>
    <property type="molecule type" value="Genomic_DNA"/>
</dbReference>
<feature type="region of interest" description="Disordered" evidence="1">
    <location>
        <begin position="26"/>
        <end position="45"/>
    </location>
</feature>
<evidence type="ECO:0000256" key="1">
    <source>
        <dbReference type="SAM" id="MobiDB-lite"/>
    </source>
</evidence>
<dbReference type="Proteomes" id="UP001228049">
    <property type="component" value="Unassembled WGS sequence"/>
</dbReference>
<proteinExistence type="predicted"/>
<sequence length="89" mass="9454">MVTVSNRVTSCPFQIRAAGLKQHQPPLEPALAVPSPSTVGRDECGSAGAAPPWVFRAHPVVSDGNDRARILVPTPVIIYRAWVSVGTKP</sequence>
<accession>A0AAD9BD40</accession>
<protein>
    <submittedName>
        <fullName evidence="2">Endoribonuclease Dicer</fullName>
    </submittedName>
</protein>
<evidence type="ECO:0000313" key="3">
    <source>
        <dbReference type="Proteomes" id="UP001228049"/>
    </source>
</evidence>
<organism evidence="2 3">
    <name type="scientific">Dissostichus eleginoides</name>
    <name type="common">Patagonian toothfish</name>
    <name type="synonym">Dissostichus amissus</name>
    <dbReference type="NCBI Taxonomy" id="100907"/>
    <lineage>
        <taxon>Eukaryota</taxon>
        <taxon>Metazoa</taxon>
        <taxon>Chordata</taxon>
        <taxon>Craniata</taxon>
        <taxon>Vertebrata</taxon>
        <taxon>Euteleostomi</taxon>
        <taxon>Actinopterygii</taxon>
        <taxon>Neopterygii</taxon>
        <taxon>Teleostei</taxon>
        <taxon>Neoteleostei</taxon>
        <taxon>Acanthomorphata</taxon>
        <taxon>Eupercaria</taxon>
        <taxon>Perciformes</taxon>
        <taxon>Notothenioidei</taxon>
        <taxon>Nototheniidae</taxon>
        <taxon>Dissostichus</taxon>
    </lineage>
</organism>
<comment type="caution">
    <text evidence="2">The sequence shown here is derived from an EMBL/GenBank/DDBJ whole genome shotgun (WGS) entry which is preliminary data.</text>
</comment>